<protein>
    <submittedName>
        <fullName evidence="2">(wild Malaysian banana) hypothetical protein</fullName>
    </submittedName>
</protein>
<evidence type="ECO:0000259" key="1">
    <source>
        <dbReference type="PROSITE" id="PS50053"/>
    </source>
</evidence>
<name>A0A804JQG6_MUSAM</name>
<gene>
    <name evidence="2" type="ORF">GSMUA_54570.1</name>
</gene>
<dbReference type="PROSITE" id="PS50053">
    <property type="entry name" value="UBIQUITIN_2"/>
    <property type="match status" value="1"/>
</dbReference>
<reference evidence="3" key="2">
    <citation type="submission" date="2021-05" db="UniProtKB">
        <authorList>
            <consortium name="EnsemblPlants"/>
        </authorList>
    </citation>
    <scope>IDENTIFICATION</scope>
    <source>
        <strain evidence="3">subsp. malaccensis</strain>
    </source>
</reference>
<reference evidence="2" key="1">
    <citation type="submission" date="2021-03" db="EMBL/GenBank/DDBJ databases">
        <authorList>
            <consortium name="Genoscope - CEA"/>
            <person name="William W."/>
        </authorList>
    </citation>
    <scope>NUCLEOTIDE SEQUENCE</scope>
    <source>
        <strain evidence="2">Doubled-haploid Pahang</strain>
    </source>
</reference>
<dbReference type="PANTHER" id="PTHR10621">
    <property type="entry name" value="UV EXCISION REPAIR PROTEIN RAD23"/>
    <property type="match status" value="1"/>
</dbReference>
<evidence type="ECO:0000313" key="3">
    <source>
        <dbReference type="EnsemblPlants" id="Ma07_p00160.1"/>
    </source>
</evidence>
<dbReference type="Gramene" id="Ma07_t00160.1">
    <property type="protein sequence ID" value="Ma07_p00160.1"/>
    <property type="gene ID" value="Ma07_g00160"/>
</dbReference>
<dbReference type="Gene3D" id="3.10.20.90">
    <property type="entry name" value="Phosphatidylinositol 3-kinase Catalytic Subunit, Chain A, domain 1"/>
    <property type="match status" value="1"/>
</dbReference>
<dbReference type="InterPro" id="IPR000626">
    <property type="entry name" value="Ubiquitin-like_dom"/>
</dbReference>
<dbReference type="PANTHER" id="PTHR10621:SF61">
    <property type="entry name" value="UBIQUITIN FAMILY PROTEIN"/>
    <property type="match status" value="1"/>
</dbReference>
<dbReference type="Pfam" id="PF00240">
    <property type="entry name" value="ubiquitin"/>
    <property type="match status" value="1"/>
</dbReference>
<evidence type="ECO:0000313" key="2">
    <source>
        <dbReference type="EMBL" id="CAG1855181.1"/>
    </source>
</evidence>
<accession>A0A804JQG6</accession>
<dbReference type="Proteomes" id="UP000012960">
    <property type="component" value="Unplaced"/>
</dbReference>
<dbReference type="AlphaFoldDB" id="A0A804JQG6"/>
<dbReference type="InParanoid" id="A0A804JQG6"/>
<dbReference type="SUPFAM" id="SSF54236">
    <property type="entry name" value="Ubiquitin-like"/>
    <property type="match status" value="1"/>
</dbReference>
<evidence type="ECO:0000313" key="4">
    <source>
        <dbReference type="Proteomes" id="UP000012960"/>
    </source>
</evidence>
<organism evidence="3 4">
    <name type="scientific">Musa acuminata subsp. malaccensis</name>
    <name type="common">Wild banana</name>
    <name type="synonym">Musa malaccensis</name>
    <dbReference type="NCBI Taxonomy" id="214687"/>
    <lineage>
        <taxon>Eukaryota</taxon>
        <taxon>Viridiplantae</taxon>
        <taxon>Streptophyta</taxon>
        <taxon>Embryophyta</taxon>
        <taxon>Tracheophyta</taxon>
        <taxon>Spermatophyta</taxon>
        <taxon>Magnoliopsida</taxon>
        <taxon>Liliopsida</taxon>
        <taxon>Zingiberales</taxon>
        <taxon>Musaceae</taxon>
        <taxon>Musa</taxon>
    </lineage>
</organism>
<feature type="domain" description="Ubiquitin-like" evidence="1">
    <location>
        <begin position="1"/>
        <end position="78"/>
    </location>
</feature>
<sequence length="178" mass="19683">MELVVEILTGRFFHVEVEDDATVGSLKKAIASKEMFQEQRLVLMLSNGRLLRDDQCALAECGVVDGSIIYLFFTSVGNPNWLTFFEDFVTFFDADPNKTPRGFGVIDRVKEDKACPWTVLALVARDVVVLDLVVLSALILPTTQRGSSFLKMDPGSFTTFDTGYLLLAAVEARGAVHL</sequence>
<proteinExistence type="predicted"/>
<keyword evidence="4" id="KW-1185">Reference proteome</keyword>
<dbReference type="CDD" id="cd17039">
    <property type="entry name" value="Ubl_ubiquitin_like"/>
    <property type="match status" value="1"/>
</dbReference>
<dbReference type="EnsemblPlants" id="Ma07_t00160.1">
    <property type="protein sequence ID" value="Ma07_p00160.1"/>
    <property type="gene ID" value="Ma07_g00160"/>
</dbReference>
<dbReference type="EMBL" id="HG996473">
    <property type="protein sequence ID" value="CAG1855181.1"/>
    <property type="molecule type" value="Genomic_DNA"/>
</dbReference>
<dbReference type="SMART" id="SM00213">
    <property type="entry name" value="UBQ"/>
    <property type="match status" value="1"/>
</dbReference>
<dbReference type="InterPro" id="IPR029071">
    <property type="entry name" value="Ubiquitin-like_domsf"/>
</dbReference>